<keyword evidence="4 6" id="KW-1133">Transmembrane helix</keyword>
<evidence type="ECO:0000313" key="8">
    <source>
        <dbReference type="EMBL" id="BDD86216.1"/>
    </source>
</evidence>
<dbReference type="Proteomes" id="UP000830055">
    <property type="component" value="Chromosome"/>
</dbReference>
<evidence type="ECO:0000256" key="1">
    <source>
        <dbReference type="ARBA" id="ARBA00004651"/>
    </source>
</evidence>
<dbReference type="InterPro" id="IPR000917">
    <property type="entry name" value="Sulfatase_N"/>
</dbReference>
<keyword evidence="3 6" id="KW-0812">Transmembrane</keyword>
<evidence type="ECO:0000256" key="5">
    <source>
        <dbReference type="ARBA" id="ARBA00023136"/>
    </source>
</evidence>
<reference evidence="8 9" key="1">
    <citation type="submission" date="2022-01" db="EMBL/GenBank/DDBJ databases">
        <title>Desulfofustis limnae sp. nov., a novel mesophilic sulfate-reducing bacterium isolated from marsh soil.</title>
        <authorList>
            <person name="Watanabe M."/>
            <person name="Takahashi A."/>
            <person name="Kojima H."/>
            <person name="Fukui M."/>
        </authorList>
    </citation>
    <scope>NUCLEOTIDE SEQUENCE [LARGE SCALE GENOMIC DNA]</scope>
    <source>
        <strain evidence="8 9">PPLL</strain>
    </source>
</reference>
<feature type="transmembrane region" description="Helical" evidence="6">
    <location>
        <begin position="117"/>
        <end position="138"/>
    </location>
</feature>
<feature type="domain" description="Sulfatase N-terminal" evidence="7">
    <location>
        <begin position="230"/>
        <end position="465"/>
    </location>
</feature>
<keyword evidence="5 6" id="KW-0472">Membrane</keyword>
<dbReference type="Pfam" id="PF00884">
    <property type="entry name" value="Sulfatase"/>
    <property type="match status" value="1"/>
</dbReference>
<protein>
    <recommendedName>
        <fullName evidence="7">Sulfatase N-terminal domain-containing protein</fullName>
    </recommendedName>
</protein>
<sequence>MNAPPTTSPGRQKRTVQQALRPTWLWLLAPLLLPLFWRLWGSGLNQPAGLVSDLATAAACFLLCWYAPRPLRGLLLLCWLTFQISAAELAGAVQRLPSWQDGIYLLDPSFVRNSLDGFHLFAPWFASVMSVATVVAMVAPRPRCSAKPLLTGLLALPLLLALHGSITAAQPDQSTLARYQALHWLIADALAGNDWGRADAPAVVLPASLRRADLAGQPLLATNAAIQHRPNVLLVVLEGVPGIFLPDIRRLVGEQTPALEMKELASATPEAMLVPDFVAHSHQTIRGLYAIHCGDFSKLSYDTPKAFELQSAPDRAAQCLPAQLAEHGWQTHYLQGAPLAFMNKDQAMPTMGFAHVYGLEWFSERVDTDFIWGTTDDDFFRGASRYIQTLQQQNEPWFLSLLTVATHQPYAADEEAIRRYGSRRAAAIAHLDQALARFISELRRNNVLKDTLVLITSDESHGAEGVGWANSWGLALVVPPESHQLPRVKPGTYGLVDIELSILDYLGLPIPEGVIGRSLFRDYHAPRDMVSYTGGFLRWQTADGDLYECSRDGSCRVWSETGIVGPRSASFSEAPTDQTDRLVAMARQLDRNLAGAPVKTLRFADGQLRDLPETITNEWADNLVGAQYLDFPEGSTVHVSIALQALSAPPDGVSLKLILRQFEHEVTAIVPPSFPVLHQGETCSIDFSFTNEQARQAFSFHLIGAGRDARIQLDRFDVTIDSRG</sequence>
<gene>
    <name evidence="8" type="ORF">DPPLL_05810</name>
</gene>
<name>A0ABM7W5L3_9BACT</name>
<evidence type="ECO:0000256" key="6">
    <source>
        <dbReference type="SAM" id="Phobius"/>
    </source>
</evidence>
<evidence type="ECO:0000256" key="2">
    <source>
        <dbReference type="ARBA" id="ARBA00022475"/>
    </source>
</evidence>
<dbReference type="PANTHER" id="PTHR47371">
    <property type="entry name" value="LIPOTEICHOIC ACID SYNTHASE"/>
    <property type="match status" value="1"/>
</dbReference>
<evidence type="ECO:0000256" key="3">
    <source>
        <dbReference type="ARBA" id="ARBA00022692"/>
    </source>
</evidence>
<keyword evidence="2" id="KW-1003">Cell membrane</keyword>
<evidence type="ECO:0000259" key="7">
    <source>
        <dbReference type="Pfam" id="PF00884"/>
    </source>
</evidence>
<comment type="subcellular location">
    <subcellularLocation>
        <location evidence="1">Cell membrane</location>
        <topology evidence="1">Multi-pass membrane protein</topology>
    </subcellularLocation>
</comment>
<dbReference type="SUPFAM" id="SSF53649">
    <property type="entry name" value="Alkaline phosphatase-like"/>
    <property type="match status" value="1"/>
</dbReference>
<feature type="transmembrane region" description="Helical" evidence="6">
    <location>
        <begin position="150"/>
        <end position="169"/>
    </location>
</feature>
<keyword evidence="9" id="KW-1185">Reference proteome</keyword>
<accession>A0ABM7W5L3</accession>
<dbReference type="EMBL" id="AP025516">
    <property type="protein sequence ID" value="BDD86216.1"/>
    <property type="molecule type" value="Genomic_DNA"/>
</dbReference>
<proteinExistence type="predicted"/>
<feature type="transmembrane region" description="Helical" evidence="6">
    <location>
        <begin position="74"/>
        <end position="97"/>
    </location>
</feature>
<dbReference type="CDD" id="cd16015">
    <property type="entry name" value="LTA_synthase"/>
    <property type="match status" value="1"/>
</dbReference>
<feature type="transmembrane region" description="Helical" evidence="6">
    <location>
        <begin position="46"/>
        <end position="67"/>
    </location>
</feature>
<dbReference type="InterPro" id="IPR050448">
    <property type="entry name" value="OpgB/LTA_synthase_biosynth"/>
</dbReference>
<evidence type="ECO:0000256" key="4">
    <source>
        <dbReference type="ARBA" id="ARBA00022989"/>
    </source>
</evidence>
<feature type="transmembrane region" description="Helical" evidence="6">
    <location>
        <begin position="23"/>
        <end position="40"/>
    </location>
</feature>
<evidence type="ECO:0000313" key="9">
    <source>
        <dbReference type="Proteomes" id="UP000830055"/>
    </source>
</evidence>
<organism evidence="8 9">
    <name type="scientific">Desulfofustis limnaeus</name>
    <dbReference type="NCBI Taxonomy" id="2740163"/>
    <lineage>
        <taxon>Bacteria</taxon>
        <taxon>Pseudomonadati</taxon>
        <taxon>Thermodesulfobacteriota</taxon>
        <taxon>Desulfobulbia</taxon>
        <taxon>Desulfobulbales</taxon>
        <taxon>Desulfocapsaceae</taxon>
        <taxon>Desulfofustis</taxon>
    </lineage>
</organism>
<dbReference type="Gene3D" id="3.40.720.10">
    <property type="entry name" value="Alkaline Phosphatase, subunit A"/>
    <property type="match status" value="1"/>
</dbReference>
<dbReference type="PANTHER" id="PTHR47371:SF3">
    <property type="entry name" value="PHOSPHOGLYCEROL TRANSFERASE I"/>
    <property type="match status" value="1"/>
</dbReference>
<dbReference type="InterPro" id="IPR017850">
    <property type="entry name" value="Alkaline_phosphatase_core_sf"/>
</dbReference>